<evidence type="ECO:0000313" key="2">
    <source>
        <dbReference type="Proteomes" id="UP000186817"/>
    </source>
</evidence>
<accession>A0A1Q9E479</accession>
<protein>
    <submittedName>
        <fullName evidence="1">Uncharacterized protein</fullName>
    </submittedName>
</protein>
<dbReference type="AlphaFoldDB" id="A0A1Q9E479"/>
<name>A0A1Q9E479_SYMMI</name>
<evidence type="ECO:0000313" key="1">
    <source>
        <dbReference type="EMBL" id="OLQ02199.1"/>
    </source>
</evidence>
<organism evidence="1 2">
    <name type="scientific">Symbiodinium microadriaticum</name>
    <name type="common">Dinoflagellate</name>
    <name type="synonym">Zooxanthella microadriatica</name>
    <dbReference type="NCBI Taxonomy" id="2951"/>
    <lineage>
        <taxon>Eukaryota</taxon>
        <taxon>Sar</taxon>
        <taxon>Alveolata</taxon>
        <taxon>Dinophyceae</taxon>
        <taxon>Suessiales</taxon>
        <taxon>Symbiodiniaceae</taxon>
        <taxon>Symbiodinium</taxon>
    </lineage>
</organism>
<comment type="caution">
    <text evidence="1">The sequence shown here is derived from an EMBL/GenBank/DDBJ whole genome shotgun (WGS) entry which is preliminary data.</text>
</comment>
<keyword evidence="2" id="KW-1185">Reference proteome</keyword>
<sequence length="208" mass="22725">MDQRSLRSQQLQRLRTPVASEAMWDCLLQGDSTHHVLEVSNGIFCKAQVLRNDSSLPPAGDFGWRGLSKSRGHVIATESNGEVSQQVKQLQPKMEGIEGLQSQLPRSAPESVWAHAAALPPWRLWRTCRPLDAHMAPVACACLADEEDVILEEDCEASQCEPSAARISEVCALQVGPRGLLRGPLVAGKRNRFDEGCFIGPLPKIVPG</sequence>
<gene>
    <name evidence="1" type="ORF">AK812_SmicGene15006</name>
</gene>
<reference evidence="1 2" key="1">
    <citation type="submission" date="2016-02" db="EMBL/GenBank/DDBJ databases">
        <title>Genome analysis of coral dinoflagellate symbionts highlights evolutionary adaptations to a symbiotic lifestyle.</title>
        <authorList>
            <person name="Aranda M."/>
            <person name="Li Y."/>
            <person name="Liew Y.J."/>
            <person name="Baumgarten S."/>
            <person name="Simakov O."/>
            <person name="Wilson M."/>
            <person name="Piel J."/>
            <person name="Ashoor H."/>
            <person name="Bougouffa S."/>
            <person name="Bajic V.B."/>
            <person name="Ryu T."/>
            <person name="Ravasi T."/>
            <person name="Bayer T."/>
            <person name="Micklem G."/>
            <person name="Kim H."/>
            <person name="Bhak J."/>
            <person name="Lajeunesse T.C."/>
            <person name="Voolstra C.R."/>
        </authorList>
    </citation>
    <scope>NUCLEOTIDE SEQUENCE [LARGE SCALE GENOMIC DNA]</scope>
    <source>
        <strain evidence="1 2">CCMP2467</strain>
    </source>
</reference>
<dbReference type="Proteomes" id="UP000186817">
    <property type="component" value="Unassembled WGS sequence"/>
</dbReference>
<proteinExistence type="predicted"/>
<dbReference type="EMBL" id="LSRX01000271">
    <property type="protein sequence ID" value="OLQ02199.1"/>
    <property type="molecule type" value="Genomic_DNA"/>
</dbReference>